<keyword evidence="5" id="KW-1015">Disulfide bond</keyword>
<dbReference type="InterPro" id="IPR050749">
    <property type="entry name" value="Glycosyl_Hydrolase_47"/>
</dbReference>
<evidence type="ECO:0000256" key="3">
    <source>
        <dbReference type="ARBA" id="ARBA00007658"/>
    </source>
</evidence>
<keyword evidence="6" id="KW-0326">Glycosidase</keyword>
<accession>A0ABQ9VA09</accession>
<dbReference type="PANTHER" id="PTHR11742:SF28">
    <property type="entry name" value="MANNOSYL-OLIGOSACCHARIDE 1,2-ALPHA-MANNOSIDASE IC"/>
    <property type="match status" value="1"/>
</dbReference>
<organism evidence="7 8">
    <name type="scientific">Saguinus oedipus</name>
    <name type="common">Cotton-top tamarin</name>
    <name type="synonym">Oedipomidas oedipus</name>
    <dbReference type="NCBI Taxonomy" id="9490"/>
    <lineage>
        <taxon>Eukaryota</taxon>
        <taxon>Metazoa</taxon>
        <taxon>Chordata</taxon>
        <taxon>Craniata</taxon>
        <taxon>Vertebrata</taxon>
        <taxon>Euteleostomi</taxon>
        <taxon>Mammalia</taxon>
        <taxon>Eutheria</taxon>
        <taxon>Euarchontoglires</taxon>
        <taxon>Primates</taxon>
        <taxon>Haplorrhini</taxon>
        <taxon>Platyrrhini</taxon>
        <taxon>Cebidae</taxon>
        <taxon>Callitrichinae</taxon>
        <taxon>Saguinus</taxon>
    </lineage>
</organism>
<dbReference type="Pfam" id="PF01532">
    <property type="entry name" value="Glyco_hydro_47"/>
    <property type="match status" value="1"/>
</dbReference>
<evidence type="ECO:0000256" key="4">
    <source>
        <dbReference type="ARBA" id="ARBA00022801"/>
    </source>
</evidence>
<dbReference type="InterPro" id="IPR012341">
    <property type="entry name" value="6hp_glycosidase-like_sf"/>
</dbReference>
<evidence type="ECO:0000256" key="1">
    <source>
        <dbReference type="ARBA" id="ARBA00001913"/>
    </source>
</evidence>
<comment type="similarity">
    <text evidence="3">Belongs to the glycosyl hydrolase 47 family.</text>
</comment>
<dbReference type="EMBL" id="JASSZA010000007">
    <property type="protein sequence ID" value="KAK2106204.1"/>
    <property type="molecule type" value="Genomic_DNA"/>
</dbReference>
<sequence length="119" mass="13642">MKTHLVSVSWQVRNIRKVLRKIEKPFGLYPNFLSPVSGNWVQHHVSVGGLGDSFYEYLIKSWLMSGKTDMEAKNMYYEALEVRQALDYSRDAGQQPLALSQSPEYCRAGWAEACSRPLQ</sequence>
<gene>
    <name evidence="7" type="ORF">P7K49_015718</name>
</gene>
<evidence type="ECO:0008006" key="9">
    <source>
        <dbReference type="Google" id="ProtNLM"/>
    </source>
</evidence>
<evidence type="ECO:0000256" key="6">
    <source>
        <dbReference type="ARBA" id="ARBA00023295"/>
    </source>
</evidence>
<name>A0ABQ9VA09_SAGOE</name>
<dbReference type="InterPro" id="IPR001382">
    <property type="entry name" value="Glyco_hydro_47"/>
</dbReference>
<dbReference type="SUPFAM" id="SSF48225">
    <property type="entry name" value="Seven-hairpin glycosidases"/>
    <property type="match status" value="1"/>
</dbReference>
<keyword evidence="8" id="KW-1185">Reference proteome</keyword>
<comment type="caution">
    <text evidence="7">The sequence shown here is derived from an EMBL/GenBank/DDBJ whole genome shotgun (WGS) entry which is preliminary data.</text>
</comment>
<evidence type="ECO:0000313" key="8">
    <source>
        <dbReference type="Proteomes" id="UP001266305"/>
    </source>
</evidence>
<evidence type="ECO:0000256" key="2">
    <source>
        <dbReference type="ARBA" id="ARBA00004922"/>
    </source>
</evidence>
<dbReference type="InterPro" id="IPR036026">
    <property type="entry name" value="Seven-hairpin_glycosidases"/>
</dbReference>
<dbReference type="PANTHER" id="PTHR11742">
    <property type="entry name" value="MANNOSYL-OLIGOSACCHARIDE ALPHA-1,2-MANNOSIDASE-RELATED"/>
    <property type="match status" value="1"/>
</dbReference>
<comment type="pathway">
    <text evidence="2">Protein modification; protein glycosylation.</text>
</comment>
<dbReference type="Proteomes" id="UP001266305">
    <property type="component" value="Unassembled WGS sequence"/>
</dbReference>
<comment type="cofactor">
    <cofactor evidence="1">
        <name>Ca(2+)</name>
        <dbReference type="ChEBI" id="CHEBI:29108"/>
    </cofactor>
</comment>
<proteinExistence type="inferred from homology"/>
<evidence type="ECO:0000313" key="7">
    <source>
        <dbReference type="EMBL" id="KAK2106204.1"/>
    </source>
</evidence>
<keyword evidence="4" id="KW-0378">Hydrolase</keyword>
<evidence type="ECO:0000256" key="5">
    <source>
        <dbReference type="ARBA" id="ARBA00023157"/>
    </source>
</evidence>
<reference evidence="7 8" key="1">
    <citation type="submission" date="2023-05" db="EMBL/GenBank/DDBJ databases">
        <title>B98-5 Cell Line De Novo Hybrid Assembly: An Optical Mapping Approach.</title>
        <authorList>
            <person name="Kananen K."/>
            <person name="Auerbach J.A."/>
            <person name="Kautto E."/>
            <person name="Blachly J.S."/>
        </authorList>
    </citation>
    <scope>NUCLEOTIDE SEQUENCE [LARGE SCALE GENOMIC DNA]</scope>
    <source>
        <strain evidence="7">B95-8</strain>
        <tissue evidence="7">Cell line</tissue>
    </source>
</reference>
<protein>
    <recommendedName>
        <fullName evidence="9">Alpha-1,2-Mannosidase</fullName>
    </recommendedName>
</protein>
<dbReference type="Gene3D" id="1.50.10.10">
    <property type="match status" value="1"/>
</dbReference>